<dbReference type="AlphaFoldDB" id="U4LVR2"/>
<dbReference type="InterPro" id="IPR017972">
    <property type="entry name" value="Cyt_P450_CS"/>
</dbReference>
<keyword evidence="10" id="KW-1185">Reference proteome</keyword>
<dbReference type="GO" id="GO:0020037">
    <property type="term" value="F:heme binding"/>
    <property type="evidence" value="ECO:0007669"/>
    <property type="project" value="InterPro"/>
</dbReference>
<comment type="similarity">
    <text evidence="2 7">Belongs to the cytochrome P450 family.</text>
</comment>
<dbReference type="STRING" id="1076935.U4LVR2"/>
<keyword evidence="8" id="KW-0812">Transmembrane</keyword>
<keyword evidence="7" id="KW-0503">Monooxygenase</keyword>
<dbReference type="GO" id="GO:0004497">
    <property type="term" value="F:monooxygenase activity"/>
    <property type="evidence" value="ECO:0007669"/>
    <property type="project" value="UniProtKB-KW"/>
</dbReference>
<proteinExistence type="inferred from homology"/>
<dbReference type="CDD" id="cd11041">
    <property type="entry name" value="CYP503A1-like"/>
    <property type="match status" value="1"/>
</dbReference>
<evidence type="ECO:0000256" key="6">
    <source>
        <dbReference type="PIRSR" id="PIRSR602403-1"/>
    </source>
</evidence>
<dbReference type="PANTHER" id="PTHR46206">
    <property type="entry name" value="CYTOCHROME P450"/>
    <property type="match status" value="1"/>
</dbReference>
<dbReference type="Proteomes" id="UP000018144">
    <property type="component" value="Unassembled WGS sequence"/>
</dbReference>
<accession>U4LVR2</accession>
<dbReference type="PRINTS" id="PR00465">
    <property type="entry name" value="EP450IV"/>
</dbReference>
<dbReference type="Gene3D" id="1.10.630.10">
    <property type="entry name" value="Cytochrome P450"/>
    <property type="match status" value="1"/>
</dbReference>
<dbReference type="SUPFAM" id="SSF48264">
    <property type="entry name" value="Cytochrome P450"/>
    <property type="match status" value="1"/>
</dbReference>
<dbReference type="GO" id="GO:0005506">
    <property type="term" value="F:iron ion binding"/>
    <property type="evidence" value="ECO:0007669"/>
    <property type="project" value="InterPro"/>
</dbReference>
<evidence type="ECO:0000256" key="1">
    <source>
        <dbReference type="ARBA" id="ARBA00001971"/>
    </source>
</evidence>
<keyword evidence="8" id="KW-0472">Membrane</keyword>
<organism evidence="9 10">
    <name type="scientific">Pyronema omphalodes (strain CBS 100304)</name>
    <name type="common">Pyronema confluens</name>
    <dbReference type="NCBI Taxonomy" id="1076935"/>
    <lineage>
        <taxon>Eukaryota</taxon>
        <taxon>Fungi</taxon>
        <taxon>Dikarya</taxon>
        <taxon>Ascomycota</taxon>
        <taxon>Pezizomycotina</taxon>
        <taxon>Pezizomycetes</taxon>
        <taxon>Pezizales</taxon>
        <taxon>Pyronemataceae</taxon>
        <taxon>Pyronema</taxon>
    </lineage>
</organism>
<protein>
    <submittedName>
        <fullName evidence="9">Similar to Ent-kaurene oxidase acc. no. O94142</fullName>
    </submittedName>
</protein>
<feature type="transmembrane region" description="Helical" evidence="8">
    <location>
        <begin position="20"/>
        <end position="44"/>
    </location>
</feature>
<evidence type="ECO:0000256" key="8">
    <source>
        <dbReference type="SAM" id="Phobius"/>
    </source>
</evidence>
<gene>
    <name evidence="9" type="ORF">PCON_13627</name>
</gene>
<feature type="binding site" description="axial binding residue" evidence="6">
    <location>
        <position position="476"/>
    </location>
    <ligand>
        <name>heme</name>
        <dbReference type="ChEBI" id="CHEBI:30413"/>
    </ligand>
    <ligandPart>
        <name>Fe</name>
        <dbReference type="ChEBI" id="CHEBI:18248"/>
    </ligandPart>
</feature>
<comment type="cofactor">
    <cofactor evidence="1 6">
        <name>heme</name>
        <dbReference type="ChEBI" id="CHEBI:30413"/>
    </cofactor>
</comment>
<dbReference type="PROSITE" id="PS00086">
    <property type="entry name" value="CYTOCHROME_P450"/>
    <property type="match status" value="1"/>
</dbReference>
<keyword evidence="5 6" id="KW-0408">Iron</keyword>
<keyword evidence="6 7" id="KW-0349">Heme</keyword>
<name>U4LVR2_PYROM</name>
<evidence type="ECO:0000256" key="2">
    <source>
        <dbReference type="ARBA" id="ARBA00010617"/>
    </source>
</evidence>
<dbReference type="eggNOG" id="KOG0157">
    <property type="taxonomic scope" value="Eukaryota"/>
</dbReference>
<evidence type="ECO:0000256" key="3">
    <source>
        <dbReference type="ARBA" id="ARBA00022723"/>
    </source>
</evidence>
<dbReference type="InterPro" id="IPR001128">
    <property type="entry name" value="Cyt_P450"/>
</dbReference>
<keyword evidence="3 6" id="KW-0479">Metal-binding</keyword>
<dbReference type="Pfam" id="PF00067">
    <property type="entry name" value="p450"/>
    <property type="match status" value="1"/>
</dbReference>
<evidence type="ECO:0000313" key="9">
    <source>
        <dbReference type="EMBL" id="CCX32776.1"/>
    </source>
</evidence>
<sequence length="529" mass="60697">MLKSFILSSSHNLHSISTPINYAINHPLCSSFIILSVYIIWYLISCYFYENTFNSILRCDKLMEEGYEKYGKFNLPFRIPNLFSGSMVILPPKMITELRSAREDVLSMHSWFDDENSNSHVFFTKHLPLQGYHLKTVRQAAKLPDTIPNLEREIEQSFDRALKALGKYEQLNMGEWAEIDPLELSHCIVQRLTWAVLGGKELANNEELMKLVQDYAISVFTGVAMLRVWKRWIRCVIGPFVTASNRVRVWKIKRILGPAVEHRMEAFQKYFYNGKDNKDILDSLISESYRLGPAHHNIHEIIMRVLMLSWAALHTTSGALANALFNLAAVDQNTGQDYRTILENELQAVFSEGSKLPVMKPRWTKITLSRVVGMASFLKETLRIHMVGAGQHCRRVVKEGGHTFSNRLYVPAGVCICVSGIIIHSDPENYPNPKVFDGLRFGGPYERSREEMNDSDVKLTMPTKNFVVFGGGHHICPGRNLADIELRMALAHFIENYDLELVSERPERSFMWVFQTPPLGLRIKIRRKS</sequence>
<dbReference type="InterPro" id="IPR002403">
    <property type="entry name" value="Cyt_P450_E_grp-IV"/>
</dbReference>
<evidence type="ECO:0000256" key="4">
    <source>
        <dbReference type="ARBA" id="ARBA00023002"/>
    </source>
</evidence>
<dbReference type="EMBL" id="HF935907">
    <property type="protein sequence ID" value="CCX32776.1"/>
    <property type="molecule type" value="Genomic_DNA"/>
</dbReference>
<dbReference type="GO" id="GO:0016705">
    <property type="term" value="F:oxidoreductase activity, acting on paired donors, with incorporation or reduction of molecular oxygen"/>
    <property type="evidence" value="ECO:0007669"/>
    <property type="project" value="InterPro"/>
</dbReference>
<dbReference type="OrthoDB" id="1844152at2759"/>
<keyword evidence="4 7" id="KW-0560">Oxidoreductase</keyword>
<keyword evidence="8" id="KW-1133">Transmembrane helix</keyword>
<evidence type="ECO:0000313" key="10">
    <source>
        <dbReference type="Proteomes" id="UP000018144"/>
    </source>
</evidence>
<dbReference type="OMA" id="GTCIGIP"/>
<evidence type="ECO:0000256" key="5">
    <source>
        <dbReference type="ARBA" id="ARBA00023004"/>
    </source>
</evidence>
<dbReference type="PRINTS" id="PR00385">
    <property type="entry name" value="P450"/>
</dbReference>
<reference evidence="9 10" key="1">
    <citation type="journal article" date="2013" name="PLoS Genet.">
        <title>The genome and development-dependent transcriptomes of Pyronema confluens: a window into fungal evolution.</title>
        <authorList>
            <person name="Traeger S."/>
            <person name="Altegoer F."/>
            <person name="Freitag M."/>
            <person name="Gabaldon T."/>
            <person name="Kempken F."/>
            <person name="Kumar A."/>
            <person name="Marcet-Houben M."/>
            <person name="Poggeler S."/>
            <person name="Stajich J.E."/>
            <person name="Nowrousian M."/>
        </authorList>
    </citation>
    <scope>NUCLEOTIDE SEQUENCE [LARGE SCALE GENOMIC DNA]</scope>
    <source>
        <strain evidence="10">CBS 100304</strain>
        <tissue evidence="9">Vegetative mycelium</tissue>
    </source>
</reference>
<evidence type="ECO:0000256" key="7">
    <source>
        <dbReference type="RuleBase" id="RU000461"/>
    </source>
</evidence>
<dbReference type="InterPro" id="IPR036396">
    <property type="entry name" value="Cyt_P450_sf"/>
</dbReference>